<accession>A0AAV1AAP9</accession>
<reference evidence="2 3" key="1">
    <citation type="submission" date="2023-01" db="EMBL/GenBank/DDBJ databases">
        <authorList>
            <person name="Kreplak J."/>
        </authorList>
    </citation>
    <scope>NUCLEOTIDE SEQUENCE [LARGE SCALE GENOMIC DNA]</scope>
</reference>
<proteinExistence type="predicted"/>
<evidence type="ECO:0000313" key="2">
    <source>
        <dbReference type="EMBL" id="CAI8606163.1"/>
    </source>
</evidence>
<evidence type="ECO:0000313" key="3">
    <source>
        <dbReference type="Proteomes" id="UP001157006"/>
    </source>
</evidence>
<organism evidence="2 3">
    <name type="scientific">Vicia faba</name>
    <name type="common">Broad bean</name>
    <name type="synonym">Faba vulgaris</name>
    <dbReference type="NCBI Taxonomy" id="3906"/>
    <lineage>
        <taxon>Eukaryota</taxon>
        <taxon>Viridiplantae</taxon>
        <taxon>Streptophyta</taxon>
        <taxon>Embryophyta</taxon>
        <taxon>Tracheophyta</taxon>
        <taxon>Spermatophyta</taxon>
        <taxon>Magnoliopsida</taxon>
        <taxon>eudicotyledons</taxon>
        <taxon>Gunneridae</taxon>
        <taxon>Pentapetalae</taxon>
        <taxon>rosids</taxon>
        <taxon>fabids</taxon>
        <taxon>Fabales</taxon>
        <taxon>Fabaceae</taxon>
        <taxon>Papilionoideae</taxon>
        <taxon>50 kb inversion clade</taxon>
        <taxon>NPAAA clade</taxon>
        <taxon>Hologalegina</taxon>
        <taxon>IRL clade</taxon>
        <taxon>Fabeae</taxon>
        <taxon>Vicia</taxon>
    </lineage>
</organism>
<feature type="region of interest" description="Disordered" evidence="1">
    <location>
        <begin position="105"/>
        <end position="141"/>
    </location>
</feature>
<protein>
    <submittedName>
        <fullName evidence="2">Uncharacterized protein</fullName>
    </submittedName>
</protein>
<evidence type="ECO:0000256" key="1">
    <source>
        <dbReference type="SAM" id="MobiDB-lite"/>
    </source>
</evidence>
<dbReference type="Proteomes" id="UP001157006">
    <property type="component" value="Chromosome 3"/>
</dbReference>
<dbReference type="AlphaFoldDB" id="A0AAV1AAP9"/>
<feature type="compositionally biased region" description="Basic residues" evidence="1">
    <location>
        <begin position="108"/>
        <end position="117"/>
    </location>
</feature>
<keyword evidence="3" id="KW-1185">Reference proteome</keyword>
<sequence length="208" mass="22517">MTLIESTPDAGTGALIRQDPLLMPDPEPLFSKCYKFENGRDPRGHPSPLDLFKPWSMAAAVGVAELAKPVTPRRIEIKGSSCSTSPEGTDSGSCWRARGYLPGDHTVKARGAKKGRVRQSLSPDDPRHQASVRQSSLEREARITDIGGPDVNGGFSCGLYWGNPSLLSYIVFASIAPESADQRSEYLTFTARGGLDERPLFACFSCSL</sequence>
<gene>
    <name evidence="2" type="ORF">VFH_III217120</name>
</gene>
<name>A0AAV1AAP9_VICFA</name>
<dbReference type="EMBL" id="OX451738">
    <property type="protein sequence ID" value="CAI8606163.1"/>
    <property type="molecule type" value="Genomic_DNA"/>
</dbReference>